<reference evidence="2" key="1">
    <citation type="submission" date="2018-06" db="EMBL/GenBank/DDBJ databases">
        <authorList>
            <person name="Zhirakovskaya E."/>
        </authorList>
    </citation>
    <scope>NUCLEOTIDE SEQUENCE</scope>
</reference>
<feature type="domain" description="Glycosyltransferase 2-like" evidence="1">
    <location>
        <begin position="3"/>
        <end position="86"/>
    </location>
</feature>
<dbReference type="Gene3D" id="3.90.550.10">
    <property type="entry name" value="Spore Coat Polysaccharide Biosynthesis Protein SpsA, Chain A"/>
    <property type="match status" value="1"/>
</dbReference>
<dbReference type="CDD" id="cd00761">
    <property type="entry name" value="Glyco_tranf_GTA_type"/>
    <property type="match status" value="1"/>
</dbReference>
<dbReference type="EMBL" id="UOEZ01000081">
    <property type="protein sequence ID" value="VAW38975.1"/>
    <property type="molecule type" value="Genomic_DNA"/>
</dbReference>
<dbReference type="GO" id="GO:0016758">
    <property type="term" value="F:hexosyltransferase activity"/>
    <property type="evidence" value="ECO:0007669"/>
    <property type="project" value="UniProtKB-ARBA"/>
</dbReference>
<dbReference type="InterPro" id="IPR001173">
    <property type="entry name" value="Glyco_trans_2-like"/>
</dbReference>
<gene>
    <name evidence="2" type="ORF">MNBD_DELTA02-1060</name>
</gene>
<proteinExistence type="predicted"/>
<evidence type="ECO:0000259" key="1">
    <source>
        <dbReference type="Pfam" id="PF00535"/>
    </source>
</evidence>
<dbReference type="SUPFAM" id="SSF53448">
    <property type="entry name" value="Nucleotide-diphospho-sugar transferases"/>
    <property type="match status" value="1"/>
</dbReference>
<evidence type="ECO:0000313" key="2">
    <source>
        <dbReference type="EMBL" id="VAW38975.1"/>
    </source>
</evidence>
<dbReference type="Pfam" id="PF00535">
    <property type="entry name" value="Glycos_transf_2"/>
    <property type="match status" value="1"/>
</dbReference>
<dbReference type="PANTHER" id="PTHR22916:SF3">
    <property type="entry name" value="UDP-GLCNAC:BETAGAL BETA-1,3-N-ACETYLGLUCOSAMINYLTRANSFERASE-LIKE PROTEIN 1"/>
    <property type="match status" value="1"/>
</dbReference>
<protein>
    <recommendedName>
        <fullName evidence="1">Glycosyltransferase 2-like domain-containing protein</fullName>
    </recommendedName>
</protein>
<organism evidence="2">
    <name type="scientific">hydrothermal vent metagenome</name>
    <dbReference type="NCBI Taxonomy" id="652676"/>
    <lineage>
        <taxon>unclassified sequences</taxon>
        <taxon>metagenomes</taxon>
        <taxon>ecological metagenomes</taxon>
    </lineage>
</organism>
<dbReference type="PANTHER" id="PTHR22916">
    <property type="entry name" value="GLYCOSYLTRANSFERASE"/>
    <property type="match status" value="1"/>
</dbReference>
<feature type="non-terminal residue" evidence="2">
    <location>
        <position position="1"/>
    </location>
</feature>
<name>A0A3B0V5X8_9ZZZZ</name>
<dbReference type="InterPro" id="IPR029044">
    <property type="entry name" value="Nucleotide-diphossugar_trans"/>
</dbReference>
<dbReference type="AlphaFoldDB" id="A0A3B0V5X8"/>
<sequence length="325" mass="37539">TGIEIIVVDDGSTDETRERLKPYQDKIQYVYIENGGPARARNVGMKMARGKYIAFLDSDDLYYPYKIEIQADFLDKHPDVALTCSELSAFNDSGLLDELHLKNYHRSAYMDSEATYDNIYSKSISMAEGGVKLKKWADRKIYIGEVFDRYYGELILSTNTVMFRKSLLDSIGLQHEPYRLFEDYDFVLRLTKSRRVAFFDLPTYRLRYHGAQISTTGNKPDGTEILVKKHTNLIEIAEKHGLNDKRYYSRNKAAVDKKLGGLNRALAITLMKTGKNTKHARRHLRGCAKYNKPEYLLWLLTLTPFILRRISFKIGSVLDVINLNY</sequence>
<accession>A0A3B0V5X8</accession>